<keyword evidence="2" id="KW-1185">Reference proteome</keyword>
<evidence type="ECO:0000313" key="3">
    <source>
        <dbReference type="WBParaSite" id="Gr19_v10_g13488.t1"/>
    </source>
</evidence>
<dbReference type="WBParaSite" id="Gr19_v10_g13488.t1">
    <property type="protein sequence ID" value="Gr19_v10_g13488.t1"/>
    <property type="gene ID" value="Gr19_v10_g13488"/>
</dbReference>
<feature type="compositionally biased region" description="Polar residues" evidence="1">
    <location>
        <begin position="40"/>
        <end position="50"/>
    </location>
</feature>
<evidence type="ECO:0000313" key="2">
    <source>
        <dbReference type="Proteomes" id="UP000887572"/>
    </source>
</evidence>
<organism evidence="2 3">
    <name type="scientific">Globodera rostochiensis</name>
    <name type="common">Golden nematode worm</name>
    <name type="synonym">Heterodera rostochiensis</name>
    <dbReference type="NCBI Taxonomy" id="31243"/>
    <lineage>
        <taxon>Eukaryota</taxon>
        <taxon>Metazoa</taxon>
        <taxon>Ecdysozoa</taxon>
        <taxon>Nematoda</taxon>
        <taxon>Chromadorea</taxon>
        <taxon>Rhabditida</taxon>
        <taxon>Tylenchina</taxon>
        <taxon>Tylenchomorpha</taxon>
        <taxon>Tylenchoidea</taxon>
        <taxon>Heteroderidae</taxon>
        <taxon>Heteroderinae</taxon>
        <taxon>Globodera</taxon>
    </lineage>
</organism>
<feature type="compositionally biased region" description="Polar residues" evidence="1">
    <location>
        <begin position="132"/>
        <end position="148"/>
    </location>
</feature>
<evidence type="ECO:0000256" key="1">
    <source>
        <dbReference type="SAM" id="MobiDB-lite"/>
    </source>
</evidence>
<feature type="compositionally biased region" description="Polar residues" evidence="1">
    <location>
        <begin position="1"/>
        <end position="27"/>
    </location>
</feature>
<protein>
    <submittedName>
        <fullName evidence="3">Uncharacterized protein</fullName>
    </submittedName>
</protein>
<feature type="region of interest" description="Disordered" evidence="1">
    <location>
        <begin position="1"/>
        <end position="169"/>
    </location>
</feature>
<dbReference type="Proteomes" id="UP000887572">
    <property type="component" value="Unplaced"/>
</dbReference>
<sequence length="358" mass="40390">MEMSNPKQNQVNFGQRWQLRADSSVSEHGTKPFLWGQPPNFVTGQNQNNLEEPAASLGTSSSAKIGPITKKDPVADYGRPPWEYSSEEDKEETERTSRKDETERTSRKDETERTSRGPEEWGQESGWDDVQQRQQAGTSAPSGVSPSNPEAAHFAGTSVRCDRSKDNERVQPFFERRRRSATSDKITFRAANSGLTILLPKGHPDLPAAFRIASETYSHGYNVDNASKALNRFIKRNLLSVNKTQCLEVEDRSAWHSLVHVCRKFITVQSIGVKSAKFEGQGPTTKDAVDNCDLAILYELFDFDVIKEANVEINNPQRKNLMNTARKLDLKTQAWLDCSTVKFAKKLNEISARKELFY</sequence>
<name>A0A914H475_GLORO</name>
<reference evidence="3" key="1">
    <citation type="submission" date="2022-11" db="UniProtKB">
        <authorList>
            <consortium name="WormBaseParasite"/>
        </authorList>
    </citation>
    <scope>IDENTIFICATION</scope>
</reference>
<feature type="compositionally biased region" description="Basic and acidic residues" evidence="1">
    <location>
        <begin position="92"/>
        <end position="119"/>
    </location>
</feature>
<accession>A0A914H475</accession>
<dbReference type="AlphaFoldDB" id="A0A914H475"/>
<proteinExistence type="predicted"/>
<dbReference type="Gene3D" id="3.30.160.20">
    <property type="match status" value="1"/>
</dbReference>
<feature type="compositionally biased region" description="Basic and acidic residues" evidence="1">
    <location>
        <begin position="160"/>
        <end position="169"/>
    </location>
</feature>